<evidence type="ECO:0000313" key="3">
    <source>
        <dbReference type="EMBL" id="ADO99082.1"/>
    </source>
</evidence>
<keyword evidence="2" id="KW-0472">Membrane</keyword>
<protein>
    <submittedName>
        <fullName evidence="3">Uncharacterized protein</fullName>
    </submittedName>
</protein>
<reference evidence="3 4" key="1">
    <citation type="journal article" date="2010" name="Environ. Microbiol.">
        <title>Genomic analysis of oceanic cyanobacterial myoviruses compared with T4-like myoviruses from diverse hosts and environments.</title>
        <authorList>
            <person name="Sullivan M.B."/>
            <person name="Huang K.H."/>
            <person name="Ignacio-Espinoza J.C."/>
            <person name="Berlin A.M."/>
            <person name="Kelly L."/>
            <person name="Weigele P.R."/>
            <person name="DeFrancesco A.S."/>
            <person name="Kern S.E."/>
            <person name="Thompson L.R."/>
            <person name="Young S."/>
            <person name="Yandava C."/>
            <person name="Fu R."/>
            <person name="Krastins B."/>
            <person name="Chase M."/>
            <person name="Sarracino D."/>
            <person name="Osburne M.S."/>
            <person name="Henn M.R."/>
            <person name="Chisholm S.W."/>
        </authorList>
    </citation>
    <scope>NUCLEOTIDE SEQUENCE [LARGE SCALE GENOMIC DNA]</scope>
    <source>
        <strain evidence="3">NATL1A-15</strain>
    </source>
</reference>
<proteinExistence type="predicted"/>
<evidence type="ECO:0000313" key="4">
    <source>
        <dbReference type="Proteomes" id="UP000006532"/>
    </source>
</evidence>
<keyword evidence="2" id="KW-1133">Transmembrane helix</keyword>
<dbReference type="RefSeq" id="YP_004324852.1">
    <property type="nucleotide sequence ID" value="NC_015290.1"/>
</dbReference>
<feature type="region of interest" description="Disordered" evidence="1">
    <location>
        <begin position="77"/>
        <end position="101"/>
    </location>
</feature>
<organism evidence="3 4">
    <name type="scientific">Prochlorococcus phage P-SSM7</name>
    <dbReference type="NCBI Taxonomy" id="445688"/>
    <lineage>
        <taxon>Viruses</taxon>
        <taxon>Duplodnaviria</taxon>
        <taxon>Heunggongvirae</taxon>
        <taxon>Uroviricota</taxon>
        <taxon>Caudoviricetes</taxon>
        <taxon>Pantevenvirales</taxon>
        <taxon>Kyanoviridae</taxon>
        <taxon>Palaemonvirus</taxon>
        <taxon>Palaemonvirus pssm7</taxon>
    </lineage>
</organism>
<evidence type="ECO:0000256" key="1">
    <source>
        <dbReference type="SAM" id="MobiDB-lite"/>
    </source>
</evidence>
<evidence type="ECO:0000256" key="2">
    <source>
        <dbReference type="SAM" id="Phobius"/>
    </source>
</evidence>
<feature type="transmembrane region" description="Helical" evidence="2">
    <location>
        <begin position="35"/>
        <end position="55"/>
    </location>
</feature>
<gene>
    <name evidence="3" type="ORF">PSSM7_021</name>
</gene>
<feature type="compositionally biased region" description="Basic and acidic residues" evidence="1">
    <location>
        <begin position="83"/>
        <end position="101"/>
    </location>
</feature>
<dbReference type="KEGG" id="vg:10329584"/>
<name>E3SND9_9CAUD</name>
<dbReference type="Proteomes" id="UP000006532">
    <property type="component" value="Segment"/>
</dbReference>
<keyword evidence="4" id="KW-1185">Reference proteome</keyword>
<sequence length="101" mass="11344">MIFLSRPSVYNLPGTWEKQPDAIVPHLNLTPDQGFILFFGLVVLGLVIYGMYLTFGAGKKNLRDQIDEHAKMHELGIAHGHGGNKDAYEMSGKLEHKHDEK</sequence>
<dbReference type="EMBL" id="GU071103">
    <property type="protein sequence ID" value="ADO99082.1"/>
    <property type="molecule type" value="Genomic_DNA"/>
</dbReference>
<accession>E3SND9</accession>
<dbReference type="OrthoDB" id="28726at10239"/>
<dbReference type="GeneID" id="10329584"/>
<keyword evidence="2" id="KW-0812">Transmembrane</keyword>